<evidence type="ECO:0000313" key="1">
    <source>
        <dbReference type="EMBL" id="SCM52768.1"/>
    </source>
</evidence>
<dbReference type="STRING" id="569.A6V27_15395"/>
<dbReference type="RefSeq" id="WP_072308743.1">
    <property type="nucleotide sequence ID" value="NZ_FMIQ01000041.1"/>
</dbReference>
<gene>
    <name evidence="1" type="ORF">BN1044_02252</name>
</gene>
<evidence type="ECO:0000313" key="2">
    <source>
        <dbReference type="Proteomes" id="UP000094844"/>
    </source>
</evidence>
<accession>A0A1C6Z157</accession>
<dbReference type="Proteomes" id="UP000094844">
    <property type="component" value="Unassembled WGS sequence"/>
</dbReference>
<organism evidence="1 2">
    <name type="scientific">Hafnia alvei</name>
    <dbReference type="NCBI Taxonomy" id="569"/>
    <lineage>
        <taxon>Bacteria</taxon>
        <taxon>Pseudomonadati</taxon>
        <taxon>Pseudomonadota</taxon>
        <taxon>Gammaproteobacteria</taxon>
        <taxon>Enterobacterales</taxon>
        <taxon>Hafniaceae</taxon>
        <taxon>Hafnia</taxon>
    </lineage>
</organism>
<dbReference type="AlphaFoldDB" id="A0A1C6Z157"/>
<reference evidence="1 2" key="1">
    <citation type="submission" date="2016-09" db="EMBL/GenBank/DDBJ databases">
        <authorList>
            <person name="Capua I."/>
            <person name="De Benedictis P."/>
            <person name="Joannis T."/>
            <person name="Lombin L.H."/>
            <person name="Cattoli G."/>
        </authorList>
    </citation>
    <scope>NUCLEOTIDE SEQUENCE [LARGE SCALE GENOMIC DNA]</scope>
    <source>
        <strain evidence="1 2">GB001</strain>
    </source>
</reference>
<proteinExistence type="predicted"/>
<dbReference type="EMBL" id="FMIQ01000041">
    <property type="protein sequence ID" value="SCM52768.1"/>
    <property type="molecule type" value="Genomic_DNA"/>
</dbReference>
<sequence length="235" mass="27731">MLKKQANLIQHDTIDSLSACFIAYFKHYGKPKKACFLAHIQTLYHRHTGVNLPLGEGESHHLEILFNQAIKAWHIYRYHTYEHPTKRSQGLLKAGRVFRVNNWSLRELYQWSKKNSFDLFNHLNMRGAKRLQCVYLNDEEQPYYIRWRSAAEGIHPYDIIDFSWREIFTYRVIHSASLIVHNRCAGRENGVCVNGNNYRSIRDAYQNLMPNKSYGAICRQLRHGKTPDEAFDDDE</sequence>
<dbReference type="OrthoDB" id="9882527at2"/>
<protein>
    <submittedName>
        <fullName evidence="1">Uncharacterized protein</fullName>
    </submittedName>
</protein>
<name>A0A1C6Z157_HAFAL</name>